<dbReference type="PANTHER" id="PTHR31126:SF1">
    <property type="entry name" value="TYROSINE SPECIFIC PROTEIN PHOSPHATASES DOMAIN-CONTAINING PROTEIN"/>
    <property type="match status" value="1"/>
</dbReference>
<dbReference type="InterPro" id="IPR026893">
    <property type="entry name" value="Tyr/Ser_Pase_IphP-type"/>
</dbReference>
<reference evidence="2 3" key="1">
    <citation type="submission" date="2023-02" db="EMBL/GenBank/DDBJ databases">
        <title>Bacterial whole genome sequence for Curvibacter sp. HBC28.</title>
        <authorList>
            <person name="Le V."/>
            <person name="Ko S.-R."/>
            <person name="Ahn C.-Y."/>
            <person name="Oh H.-M."/>
        </authorList>
    </citation>
    <scope>NUCLEOTIDE SEQUENCE [LARGE SCALE GENOMIC DNA]</scope>
    <source>
        <strain evidence="2 3">HBC28</strain>
    </source>
</reference>
<gene>
    <name evidence="2" type="ORF">PSQ39_13835</name>
</gene>
<dbReference type="EMBL" id="JAQSIO010000004">
    <property type="protein sequence ID" value="MDD0815713.1"/>
    <property type="molecule type" value="Genomic_DNA"/>
</dbReference>
<comment type="caution">
    <text evidence="2">The sequence shown here is derived from an EMBL/GenBank/DDBJ whole genome shotgun (WGS) entry which is preliminary data.</text>
</comment>
<sequence>MNLHNPSIPLAGASNFRDLGGYQGKDGRRLRLRRLFRSDHLAQLSAADIEQLQALQVGRTVDFRGEHERLAQAYTLPEVTQHALSIEPTVVQRAKDMQARGQTLTPEGAAALMEQTYRDFVLNNSPRFAQLFALLLEDDQPLVFHCTAGKDRTGLAAALILRALGVAPDVVMHDYLLTNQLYRRPALPHSEAPEAVLRVIWQVQPSFLEAALQTIDETHGGLAPYLHQALGLGPAELRRLESLYLA</sequence>
<dbReference type="SUPFAM" id="SSF52799">
    <property type="entry name" value="(Phosphotyrosine protein) phosphatases II"/>
    <property type="match status" value="1"/>
</dbReference>
<proteinExistence type="inferred from homology"/>
<comment type="similarity">
    <text evidence="1">Belongs to the protein-tyrosine phosphatase family.</text>
</comment>
<evidence type="ECO:0000313" key="3">
    <source>
        <dbReference type="Proteomes" id="UP001528672"/>
    </source>
</evidence>
<dbReference type="Gene3D" id="3.90.190.10">
    <property type="entry name" value="Protein tyrosine phosphatase superfamily"/>
    <property type="match status" value="1"/>
</dbReference>
<name>A0ABT5MGN5_9BURK</name>
<dbReference type="InterPro" id="IPR029021">
    <property type="entry name" value="Prot-tyrosine_phosphatase-like"/>
</dbReference>
<dbReference type="RefSeq" id="WP_273927399.1">
    <property type="nucleotide sequence ID" value="NZ_JAQSIO010000004.1"/>
</dbReference>
<dbReference type="Pfam" id="PF13350">
    <property type="entry name" value="Y_phosphatase3"/>
    <property type="match status" value="1"/>
</dbReference>
<dbReference type="PANTHER" id="PTHR31126">
    <property type="entry name" value="TYROSINE-PROTEIN PHOSPHATASE"/>
    <property type="match status" value="1"/>
</dbReference>
<keyword evidence="3" id="KW-1185">Reference proteome</keyword>
<accession>A0ABT5MGN5</accession>
<evidence type="ECO:0000256" key="1">
    <source>
        <dbReference type="ARBA" id="ARBA00009580"/>
    </source>
</evidence>
<dbReference type="InterPro" id="IPR016130">
    <property type="entry name" value="Tyr_Pase_AS"/>
</dbReference>
<evidence type="ECO:0000313" key="2">
    <source>
        <dbReference type="EMBL" id="MDD0815713.1"/>
    </source>
</evidence>
<organism evidence="2 3">
    <name type="scientific">Curvibacter microcysteis</name>
    <dbReference type="NCBI Taxonomy" id="3026419"/>
    <lineage>
        <taxon>Bacteria</taxon>
        <taxon>Pseudomonadati</taxon>
        <taxon>Pseudomonadota</taxon>
        <taxon>Betaproteobacteria</taxon>
        <taxon>Burkholderiales</taxon>
        <taxon>Comamonadaceae</taxon>
        <taxon>Curvibacter</taxon>
    </lineage>
</organism>
<dbReference type="Proteomes" id="UP001528672">
    <property type="component" value="Unassembled WGS sequence"/>
</dbReference>
<protein>
    <submittedName>
        <fullName evidence="2">Tyrosine-protein phosphatase</fullName>
    </submittedName>
</protein>
<dbReference type="PROSITE" id="PS00383">
    <property type="entry name" value="TYR_PHOSPHATASE_1"/>
    <property type="match status" value="1"/>
</dbReference>